<feature type="compositionally biased region" description="Basic residues" evidence="4">
    <location>
        <begin position="35"/>
        <end position="44"/>
    </location>
</feature>
<dbReference type="PANTHER" id="PTHR45789:SF2">
    <property type="entry name" value="FI18025P1"/>
    <property type="match status" value="1"/>
</dbReference>
<dbReference type="AlphaFoldDB" id="A0AAD6U433"/>
<name>A0AAD6U433_9AGAR</name>
<evidence type="ECO:0000256" key="3">
    <source>
        <dbReference type="PROSITE-ProRule" id="PRU00267"/>
    </source>
</evidence>
<dbReference type="Gene3D" id="1.10.30.10">
    <property type="entry name" value="High mobility group box domain"/>
    <property type="match status" value="1"/>
</dbReference>
<evidence type="ECO:0000256" key="1">
    <source>
        <dbReference type="ARBA" id="ARBA00023125"/>
    </source>
</evidence>
<evidence type="ECO:0000256" key="2">
    <source>
        <dbReference type="ARBA" id="ARBA00023242"/>
    </source>
</evidence>
<dbReference type="SUPFAM" id="SSF47095">
    <property type="entry name" value="HMG-box"/>
    <property type="match status" value="1"/>
</dbReference>
<proteinExistence type="predicted"/>
<keyword evidence="2 3" id="KW-0539">Nucleus</keyword>
<dbReference type="GO" id="GO:0000981">
    <property type="term" value="F:DNA-binding transcription factor activity, RNA polymerase II-specific"/>
    <property type="evidence" value="ECO:0007669"/>
    <property type="project" value="TreeGrafter"/>
</dbReference>
<accession>A0AAD6U433</accession>
<protein>
    <recommendedName>
        <fullName evidence="5">HMG box domain-containing protein</fullName>
    </recommendedName>
</protein>
<evidence type="ECO:0000259" key="5">
    <source>
        <dbReference type="PROSITE" id="PS50118"/>
    </source>
</evidence>
<reference evidence="6" key="1">
    <citation type="submission" date="2023-03" db="EMBL/GenBank/DDBJ databases">
        <title>Massive genome expansion in bonnet fungi (Mycena s.s.) driven by repeated elements and novel gene families across ecological guilds.</title>
        <authorList>
            <consortium name="Lawrence Berkeley National Laboratory"/>
            <person name="Harder C.B."/>
            <person name="Miyauchi S."/>
            <person name="Viragh M."/>
            <person name="Kuo A."/>
            <person name="Thoen E."/>
            <person name="Andreopoulos B."/>
            <person name="Lu D."/>
            <person name="Skrede I."/>
            <person name="Drula E."/>
            <person name="Henrissat B."/>
            <person name="Morin E."/>
            <person name="Kohler A."/>
            <person name="Barry K."/>
            <person name="LaButti K."/>
            <person name="Morin E."/>
            <person name="Salamov A."/>
            <person name="Lipzen A."/>
            <person name="Mereny Z."/>
            <person name="Hegedus B."/>
            <person name="Baldrian P."/>
            <person name="Stursova M."/>
            <person name="Weitz H."/>
            <person name="Taylor A."/>
            <person name="Grigoriev I.V."/>
            <person name="Nagy L.G."/>
            <person name="Martin F."/>
            <person name="Kauserud H."/>
        </authorList>
    </citation>
    <scope>NUCLEOTIDE SEQUENCE</scope>
    <source>
        <strain evidence="6">CBHHK173m</strain>
    </source>
</reference>
<dbReference type="EMBL" id="JARJCN010000027">
    <property type="protein sequence ID" value="KAJ7087912.1"/>
    <property type="molecule type" value="Genomic_DNA"/>
</dbReference>
<organism evidence="6 7">
    <name type="scientific">Mycena belliarum</name>
    <dbReference type="NCBI Taxonomy" id="1033014"/>
    <lineage>
        <taxon>Eukaryota</taxon>
        <taxon>Fungi</taxon>
        <taxon>Dikarya</taxon>
        <taxon>Basidiomycota</taxon>
        <taxon>Agaricomycotina</taxon>
        <taxon>Agaricomycetes</taxon>
        <taxon>Agaricomycetidae</taxon>
        <taxon>Agaricales</taxon>
        <taxon>Marasmiineae</taxon>
        <taxon>Mycenaceae</taxon>
        <taxon>Mycena</taxon>
    </lineage>
</organism>
<evidence type="ECO:0000313" key="7">
    <source>
        <dbReference type="Proteomes" id="UP001222325"/>
    </source>
</evidence>
<comment type="caution">
    <text evidence="6">The sequence shown here is derived from an EMBL/GenBank/DDBJ whole genome shotgun (WGS) entry which is preliminary data.</text>
</comment>
<dbReference type="Proteomes" id="UP001222325">
    <property type="component" value="Unassembled WGS sequence"/>
</dbReference>
<dbReference type="PANTHER" id="PTHR45789">
    <property type="entry name" value="FI18025P1"/>
    <property type="match status" value="1"/>
</dbReference>
<evidence type="ECO:0000313" key="6">
    <source>
        <dbReference type="EMBL" id="KAJ7087912.1"/>
    </source>
</evidence>
<dbReference type="InterPro" id="IPR051356">
    <property type="entry name" value="SOX/SOX-like_TF"/>
</dbReference>
<feature type="domain" description="HMG box" evidence="5">
    <location>
        <begin position="48"/>
        <end position="117"/>
    </location>
</feature>
<dbReference type="Pfam" id="PF00505">
    <property type="entry name" value="HMG_box"/>
    <property type="match status" value="1"/>
</dbReference>
<dbReference type="CDD" id="cd01389">
    <property type="entry name" value="HMG-box_ROX1-like"/>
    <property type="match status" value="1"/>
</dbReference>
<keyword evidence="7" id="KW-1185">Reference proteome</keyword>
<sequence>MPAARTMDSEYDAFVEPGDLFSQSKYIPPDGPKPPRARHSRKQPAGHIPRPPNAFILFRSSFIRSQRVSSEVETSHSTLSKIIGLTWKTLPEAERRVWHAKARQAGEAHRRRFPAYAFRPAHRARAQGPPRRLREPGAADPARCAVIAALLADGTHGAALEAAVHAFDARRGAAPVVARFEEPVTAAAYHRASSAPAPDTEPPAGFLCSAPPSAPRRRRSSGTTPPGRSPVDDVTPAADVDTRTLEPEAPYFDFADASAPATPPACDASWLACDPSWLACDPLWPAPDELFPRTAELHLDDGWARAASWQPVSVSGYATYNHCFDAGFTDPDPALAQFMAGYDFPA</sequence>
<feature type="region of interest" description="Disordered" evidence="4">
    <location>
        <begin position="16"/>
        <end position="52"/>
    </location>
</feature>
<dbReference type="PROSITE" id="PS50118">
    <property type="entry name" value="HMG_BOX_2"/>
    <property type="match status" value="1"/>
</dbReference>
<gene>
    <name evidence="6" type="ORF">B0H15DRAFT_931029</name>
</gene>
<feature type="region of interest" description="Disordered" evidence="4">
    <location>
        <begin position="191"/>
        <end position="239"/>
    </location>
</feature>
<dbReference type="GO" id="GO:0000978">
    <property type="term" value="F:RNA polymerase II cis-regulatory region sequence-specific DNA binding"/>
    <property type="evidence" value="ECO:0007669"/>
    <property type="project" value="TreeGrafter"/>
</dbReference>
<dbReference type="SMART" id="SM00398">
    <property type="entry name" value="HMG"/>
    <property type="match status" value="1"/>
</dbReference>
<evidence type="ECO:0000256" key="4">
    <source>
        <dbReference type="SAM" id="MobiDB-lite"/>
    </source>
</evidence>
<dbReference type="GO" id="GO:0005634">
    <property type="term" value="C:nucleus"/>
    <property type="evidence" value="ECO:0007669"/>
    <property type="project" value="UniProtKB-UniRule"/>
</dbReference>
<dbReference type="InterPro" id="IPR009071">
    <property type="entry name" value="HMG_box_dom"/>
</dbReference>
<dbReference type="InterPro" id="IPR036910">
    <property type="entry name" value="HMG_box_dom_sf"/>
</dbReference>
<keyword evidence="1 3" id="KW-0238">DNA-binding</keyword>
<feature type="DNA-binding region" description="HMG box" evidence="3">
    <location>
        <begin position="48"/>
        <end position="117"/>
    </location>
</feature>